<evidence type="ECO:0000313" key="4">
    <source>
        <dbReference type="Proteomes" id="UP000257109"/>
    </source>
</evidence>
<reference evidence="3" key="1">
    <citation type="submission" date="2018-05" db="EMBL/GenBank/DDBJ databases">
        <title>Draft genome of Mucuna pruriens seed.</title>
        <authorList>
            <person name="Nnadi N.E."/>
            <person name="Vos R."/>
            <person name="Hasami M.H."/>
            <person name="Devisetty U.K."/>
            <person name="Aguiy J.C."/>
        </authorList>
    </citation>
    <scope>NUCLEOTIDE SEQUENCE [LARGE SCALE GENOMIC DNA]</scope>
    <source>
        <strain evidence="3">JCA_2017</strain>
    </source>
</reference>
<keyword evidence="4" id="KW-1185">Reference proteome</keyword>
<dbReference type="EMBL" id="QJKJ01003200">
    <property type="protein sequence ID" value="RDX99577.1"/>
    <property type="molecule type" value="Genomic_DNA"/>
</dbReference>
<dbReference type="OrthoDB" id="911638at2759"/>
<protein>
    <recommendedName>
        <fullName evidence="2">DUF6738 domain-containing protein</fullName>
    </recommendedName>
</protein>
<name>A0A371H9U5_MUCPR</name>
<proteinExistence type="predicted"/>
<dbReference type="Pfam" id="PF20523">
    <property type="entry name" value="DUF6738"/>
    <property type="match status" value="1"/>
</dbReference>
<dbReference type="Proteomes" id="UP000257109">
    <property type="component" value="Unassembled WGS sequence"/>
</dbReference>
<feature type="non-terminal residue" evidence="3">
    <location>
        <position position="1"/>
    </location>
</feature>
<sequence>CITRSNSNILYELDLEIDRTLHRLIKVMSTVVSNSNSSNSVSNSNNSVSATNDSDFFEYKPMENNDRTLKELATPDVVYQPWCIQYLQLEPPQSYELKPGLIHLLPKFHGLAGEDPHNHLKEFHVATIQEKQSQKQLKVETNSAHQMPNTD</sequence>
<dbReference type="InterPro" id="IPR046626">
    <property type="entry name" value="DUF6738"/>
</dbReference>
<comment type="caution">
    <text evidence="3">The sequence shown here is derived from an EMBL/GenBank/DDBJ whole genome shotgun (WGS) entry which is preliminary data.</text>
</comment>
<dbReference type="AlphaFoldDB" id="A0A371H9U5"/>
<evidence type="ECO:0000313" key="3">
    <source>
        <dbReference type="EMBL" id="RDX99577.1"/>
    </source>
</evidence>
<feature type="domain" description="DUF6738" evidence="2">
    <location>
        <begin position="2"/>
        <end position="55"/>
    </location>
</feature>
<evidence type="ECO:0000256" key="1">
    <source>
        <dbReference type="SAM" id="MobiDB-lite"/>
    </source>
</evidence>
<feature type="region of interest" description="Disordered" evidence="1">
    <location>
        <begin position="131"/>
        <end position="151"/>
    </location>
</feature>
<organism evidence="3 4">
    <name type="scientific">Mucuna pruriens</name>
    <name type="common">Velvet bean</name>
    <name type="synonym">Dolichos pruriens</name>
    <dbReference type="NCBI Taxonomy" id="157652"/>
    <lineage>
        <taxon>Eukaryota</taxon>
        <taxon>Viridiplantae</taxon>
        <taxon>Streptophyta</taxon>
        <taxon>Embryophyta</taxon>
        <taxon>Tracheophyta</taxon>
        <taxon>Spermatophyta</taxon>
        <taxon>Magnoliopsida</taxon>
        <taxon>eudicotyledons</taxon>
        <taxon>Gunneridae</taxon>
        <taxon>Pentapetalae</taxon>
        <taxon>rosids</taxon>
        <taxon>fabids</taxon>
        <taxon>Fabales</taxon>
        <taxon>Fabaceae</taxon>
        <taxon>Papilionoideae</taxon>
        <taxon>50 kb inversion clade</taxon>
        <taxon>NPAAA clade</taxon>
        <taxon>indigoferoid/millettioid clade</taxon>
        <taxon>Phaseoleae</taxon>
        <taxon>Mucuna</taxon>
    </lineage>
</organism>
<accession>A0A371H9U5</accession>
<evidence type="ECO:0000259" key="2">
    <source>
        <dbReference type="Pfam" id="PF20523"/>
    </source>
</evidence>
<gene>
    <name evidence="3" type="ORF">CR513_17368</name>
</gene>